<protein>
    <recommendedName>
        <fullName evidence="4">WG repeat protein</fullName>
    </recommendedName>
</protein>
<keyword evidence="1" id="KW-0812">Transmembrane</keyword>
<dbReference type="EMBL" id="VLLI01000023">
    <property type="protein sequence ID" value="TWI93939.1"/>
    <property type="molecule type" value="Genomic_DNA"/>
</dbReference>
<evidence type="ECO:0000313" key="2">
    <source>
        <dbReference type="EMBL" id="TWI93939.1"/>
    </source>
</evidence>
<reference evidence="2 3" key="1">
    <citation type="submission" date="2019-07" db="EMBL/GenBank/DDBJ databases">
        <title>Genomic Encyclopedia of Archaeal and Bacterial Type Strains, Phase II (KMG-II): from individual species to whole genera.</title>
        <authorList>
            <person name="Goeker M."/>
        </authorList>
    </citation>
    <scope>NUCLEOTIDE SEQUENCE [LARGE SCALE GENOMIC DNA]</scope>
    <source>
        <strain evidence="2 3">ATCC BAA-1854</strain>
    </source>
</reference>
<evidence type="ECO:0000313" key="3">
    <source>
        <dbReference type="Proteomes" id="UP000317010"/>
    </source>
</evidence>
<gene>
    <name evidence="2" type="ORF">JN11_04904</name>
</gene>
<organism evidence="2 3">
    <name type="scientific">Mucilaginibacter frigoritolerans</name>
    <dbReference type="NCBI Taxonomy" id="652788"/>
    <lineage>
        <taxon>Bacteria</taxon>
        <taxon>Pseudomonadati</taxon>
        <taxon>Bacteroidota</taxon>
        <taxon>Sphingobacteriia</taxon>
        <taxon>Sphingobacteriales</taxon>
        <taxon>Sphingobacteriaceae</taxon>
        <taxon>Mucilaginibacter</taxon>
    </lineage>
</organism>
<dbReference type="AlphaFoldDB" id="A0A562TK59"/>
<keyword evidence="1" id="KW-1133">Transmembrane helix</keyword>
<accession>A0A562TK59</accession>
<comment type="caution">
    <text evidence="2">The sequence shown here is derived from an EMBL/GenBank/DDBJ whole genome shotgun (WGS) entry which is preliminary data.</text>
</comment>
<name>A0A562TK59_9SPHI</name>
<proteinExistence type="predicted"/>
<dbReference type="RefSeq" id="WP_144916833.1">
    <property type="nucleotide sequence ID" value="NZ_VLLI01000023.1"/>
</dbReference>
<keyword evidence="3" id="KW-1185">Reference proteome</keyword>
<evidence type="ECO:0000256" key="1">
    <source>
        <dbReference type="SAM" id="Phobius"/>
    </source>
</evidence>
<evidence type="ECO:0008006" key="4">
    <source>
        <dbReference type="Google" id="ProtNLM"/>
    </source>
</evidence>
<feature type="transmembrane region" description="Helical" evidence="1">
    <location>
        <begin position="29"/>
        <end position="49"/>
    </location>
</feature>
<sequence length="234" mass="26573">MLTLEIVLTLILAIYIAFSTKKWKHATPVQKFFTVLASLLAIVIAINAIQKERKADFIDKVYATIGDLNDLDGAEIPKIRLGNSLSFFTTNTYESLTLPISNGSFQIYLKNKRIVVNAILRDIDGKIIGAVLNNEWRMFDTENFDYNNDDTGFEVISKFDRKVYYQADYKNGAVNLFGLFVNENGFGGYVFGDEGKNGETIFMKGVKFKNINIPYVPHLFLYPRDVHPGERIKS</sequence>
<keyword evidence="1" id="KW-0472">Membrane</keyword>
<dbReference type="Proteomes" id="UP000317010">
    <property type="component" value="Unassembled WGS sequence"/>
</dbReference>
<dbReference type="OrthoDB" id="9873617at2"/>